<comment type="caution">
    <text evidence="2">The sequence shown here is derived from an EMBL/GenBank/DDBJ whole genome shotgun (WGS) entry which is preliminary data.</text>
</comment>
<organism evidence="2 3">
    <name type="scientific">Trichinella zimbabwensis</name>
    <dbReference type="NCBI Taxonomy" id="268475"/>
    <lineage>
        <taxon>Eukaryota</taxon>
        <taxon>Metazoa</taxon>
        <taxon>Ecdysozoa</taxon>
        <taxon>Nematoda</taxon>
        <taxon>Enoplea</taxon>
        <taxon>Dorylaimia</taxon>
        <taxon>Trichinellida</taxon>
        <taxon>Trichinellidae</taxon>
        <taxon>Trichinella</taxon>
    </lineage>
</organism>
<feature type="non-terminal residue" evidence="2">
    <location>
        <position position="36"/>
    </location>
</feature>
<keyword evidence="3" id="KW-1185">Reference proteome</keyword>
<name>A0A0V1DZB1_9BILA</name>
<accession>A0A0V1DZB1</accession>
<evidence type="ECO:0000256" key="1">
    <source>
        <dbReference type="SAM" id="MobiDB-lite"/>
    </source>
</evidence>
<evidence type="ECO:0000313" key="3">
    <source>
        <dbReference type="Proteomes" id="UP000055024"/>
    </source>
</evidence>
<gene>
    <name evidence="2" type="ORF">T11_3593</name>
</gene>
<protein>
    <submittedName>
        <fullName evidence="2">Uncharacterized protein</fullName>
    </submittedName>
</protein>
<evidence type="ECO:0000313" key="2">
    <source>
        <dbReference type="EMBL" id="KRY66921.1"/>
    </source>
</evidence>
<feature type="region of interest" description="Disordered" evidence="1">
    <location>
        <begin position="1"/>
        <end position="36"/>
    </location>
</feature>
<sequence length="36" mass="4320">MALEDPPSLEQRLSRPVSSLHRRGKIRSRNRRLRNH</sequence>
<dbReference type="EMBL" id="JYDP01007521">
    <property type="protein sequence ID" value="KRY66921.1"/>
    <property type="molecule type" value="Genomic_DNA"/>
</dbReference>
<proteinExistence type="predicted"/>
<reference evidence="2 3" key="1">
    <citation type="submission" date="2015-01" db="EMBL/GenBank/DDBJ databases">
        <title>Evolution of Trichinella species and genotypes.</title>
        <authorList>
            <person name="Korhonen P.K."/>
            <person name="Edoardo P."/>
            <person name="Giuseppe L.R."/>
            <person name="Gasser R.B."/>
        </authorList>
    </citation>
    <scope>NUCLEOTIDE SEQUENCE [LARGE SCALE GENOMIC DNA]</scope>
    <source>
        <strain evidence="2">ISS1029</strain>
    </source>
</reference>
<dbReference type="AlphaFoldDB" id="A0A0V1DZB1"/>
<feature type="compositionally biased region" description="Basic residues" evidence="1">
    <location>
        <begin position="20"/>
        <end position="36"/>
    </location>
</feature>
<dbReference type="Proteomes" id="UP000055024">
    <property type="component" value="Unassembled WGS sequence"/>
</dbReference>